<dbReference type="FunFam" id="3.30.540.30:FF:000002">
    <property type="entry name" value="Dipeptidyl peptidase 3"/>
    <property type="match status" value="1"/>
</dbReference>
<dbReference type="FunFam" id="3.30.540.30:FF:000004">
    <property type="entry name" value="Dipeptidyl peptidase 3"/>
    <property type="match status" value="1"/>
</dbReference>
<comment type="similarity">
    <text evidence="3 15">Belongs to the peptidase M49 family.</text>
</comment>
<evidence type="ECO:0000256" key="4">
    <source>
        <dbReference type="ARBA" id="ARBA00012063"/>
    </source>
</evidence>
<evidence type="ECO:0000256" key="1">
    <source>
        <dbReference type="ARBA" id="ARBA00001336"/>
    </source>
</evidence>
<evidence type="ECO:0000256" key="16">
    <source>
        <dbReference type="PIRSR" id="PIRSR007828-1"/>
    </source>
</evidence>
<keyword evidence="19" id="KW-1185">Reference proteome</keyword>
<feature type="binding site" evidence="17">
    <location>
        <position position="565"/>
    </location>
    <ligand>
        <name>Zn(2+)</name>
        <dbReference type="ChEBI" id="CHEBI:29105"/>
        <note>catalytic</note>
    </ligand>
</feature>
<evidence type="ECO:0000256" key="8">
    <source>
        <dbReference type="ARBA" id="ARBA00022670"/>
    </source>
</evidence>
<evidence type="ECO:0000256" key="10">
    <source>
        <dbReference type="ARBA" id="ARBA00022801"/>
    </source>
</evidence>
<comment type="caution">
    <text evidence="18">The sequence shown here is derived from an EMBL/GenBank/DDBJ whole genome shotgun (WGS) entry which is preliminary data.</text>
</comment>
<dbReference type="PANTHER" id="PTHR23422:SF11">
    <property type="entry name" value="DIPEPTIDYL PEPTIDASE 3"/>
    <property type="match status" value="1"/>
</dbReference>
<evidence type="ECO:0000256" key="15">
    <source>
        <dbReference type="PIRNR" id="PIRNR007828"/>
    </source>
</evidence>
<keyword evidence="11 15" id="KW-0862">Zinc</keyword>
<feature type="binding site" evidence="17">
    <location>
        <position position="511"/>
    </location>
    <ligand>
        <name>Zn(2+)</name>
        <dbReference type="ChEBI" id="CHEBI:29105"/>
        <note>catalytic</note>
    </ligand>
</feature>
<dbReference type="EC" id="3.4.14.4" evidence="4 15"/>
<evidence type="ECO:0000256" key="6">
    <source>
        <dbReference type="ARBA" id="ARBA00022438"/>
    </source>
</evidence>
<evidence type="ECO:0000313" key="19">
    <source>
        <dbReference type="Proteomes" id="UP001174934"/>
    </source>
</evidence>
<comment type="cofactor">
    <cofactor evidence="15 17">
        <name>Zn(2+)</name>
        <dbReference type="ChEBI" id="CHEBI:29105"/>
    </cofactor>
    <text evidence="15 17">Binds 1 zinc ion per subunit.</text>
</comment>
<proteinExistence type="inferred from homology"/>
<dbReference type="GO" id="GO:0046872">
    <property type="term" value="F:metal ion binding"/>
    <property type="evidence" value="ECO:0007669"/>
    <property type="project" value="UniProtKB-KW"/>
</dbReference>
<dbReference type="PANTHER" id="PTHR23422">
    <property type="entry name" value="DIPEPTIDYL PEPTIDASE III-RELATED"/>
    <property type="match status" value="1"/>
</dbReference>
<dbReference type="GO" id="GO:0008235">
    <property type="term" value="F:metalloexopeptidase activity"/>
    <property type="evidence" value="ECO:0007669"/>
    <property type="project" value="InterPro"/>
</dbReference>
<evidence type="ECO:0000313" key="18">
    <source>
        <dbReference type="EMBL" id="KAK0628434.1"/>
    </source>
</evidence>
<evidence type="ECO:0000256" key="12">
    <source>
        <dbReference type="ARBA" id="ARBA00023049"/>
    </source>
</evidence>
<dbReference type="EMBL" id="JAULSR010000002">
    <property type="protein sequence ID" value="KAK0628434.1"/>
    <property type="molecule type" value="Genomic_DNA"/>
</dbReference>
<gene>
    <name evidence="18" type="ORF">B0T17DRAFT_522687</name>
</gene>
<evidence type="ECO:0000256" key="14">
    <source>
        <dbReference type="ARBA" id="ARBA00032119"/>
    </source>
</evidence>
<evidence type="ECO:0000256" key="5">
    <source>
        <dbReference type="ARBA" id="ARBA00014713"/>
    </source>
</evidence>
<evidence type="ECO:0000256" key="17">
    <source>
        <dbReference type="PIRSR" id="PIRSR007828-2"/>
    </source>
</evidence>
<keyword evidence="7 15" id="KW-0963">Cytoplasm</keyword>
<reference evidence="18" key="1">
    <citation type="submission" date="2023-06" db="EMBL/GenBank/DDBJ databases">
        <title>Genome-scale phylogeny and comparative genomics of the fungal order Sordariales.</title>
        <authorList>
            <consortium name="Lawrence Berkeley National Laboratory"/>
            <person name="Hensen N."/>
            <person name="Bonometti L."/>
            <person name="Westerberg I."/>
            <person name="Brannstrom I.O."/>
            <person name="Guillou S."/>
            <person name="Cros-Aarteil S."/>
            <person name="Calhoun S."/>
            <person name="Haridas S."/>
            <person name="Kuo A."/>
            <person name="Mondo S."/>
            <person name="Pangilinan J."/>
            <person name="Riley R."/>
            <person name="LaButti K."/>
            <person name="Andreopoulos B."/>
            <person name="Lipzen A."/>
            <person name="Chen C."/>
            <person name="Yanf M."/>
            <person name="Daum C."/>
            <person name="Ng V."/>
            <person name="Clum A."/>
            <person name="Steindorff A."/>
            <person name="Ohm R."/>
            <person name="Martin F."/>
            <person name="Silar P."/>
            <person name="Natvig D."/>
            <person name="Lalanne C."/>
            <person name="Gautier V."/>
            <person name="Ament-velasquez S.L."/>
            <person name="Kruys A."/>
            <person name="Hutchinson M.I."/>
            <person name="Powell A.J."/>
            <person name="Barry K."/>
            <person name="Miller A.N."/>
            <person name="Grigoriev I.V."/>
            <person name="Debuchy R."/>
            <person name="Gladieux P."/>
            <person name="Thoren M.H."/>
            <person name="Johannesson H."/>
        </authorList>
    </citation>
    <scope>NUCLEOTIDE SEQUENCE</scope>
    <source>
        <strain evidence="18">SMH3391-2</strain>
    </source>
</reference>
<dbReference type="Proteomes" id="UP001174934">
    <property type="component" value="Unassembled WGS sequence"/>
</dbReference>
<evidence type="ECO:0000256" key="3">
    <source>
        <dbReference type="ARBA" id="ARBA00010200"/>
    </source>
</evidence>
<dbReference type="AlphaFoldDB" id="A0AA39X6X6"/>
<evidence type="ECO:0000256" key="9">
    <source>
        <dbReference type="ARBA" id="ARBA00022723"/>
    </source>
</evidence>
<dbReference type="InterPro" id="IPR005317">
    <property type="entry name" value="Dipeptidyl-peptase3"/>
</dbReference>
<sequence>MRLPLPLRSGRRLSSILTRSRPAALLRVPATSQTRIQSEHHHHQHQQLFRQQHRHLTMNALELSQYLADAPPAVVRLEIEKHFEALTDKQKRYAHFISRASFAGNRIVLRQVSPESEPIYDFILALHKASGGDWKALARKAGIDDAALTAFLEYAAQFLGNSGNYKSFGDSKFIPRCDEAVFAALAAAASPEAEKHYKATNGAVFAADKPGLLHLGFPDDGHLTTYYPESPDITKEEVAAVAAWSQKAGLLPENTRLRKSKDGAVFEVLIASGQTSIPSEGGDIGKETEFKVEEGVLAGKTIKLVYGDYAPEMSAITAYIKKAAENAENETQEKMNLAYAKSFGEGSLLAFKDSQRYWIRDQGPMVECNIGFIETYRDPAGVRGEWEGFAAVVNLERTKAFGELVRSAPDLIPLLPWSKDFEKDKFLSPDFTSLEVLTFCGSGIPAGINIPNYDDIRQQEGFKNVSLGNVLSAKAPNEKIPFIADEDLQVYQKYRDAAFEVQVGLHELTGHGCGKLLQETAPGVYNFDHENPPVSPLTGKPVSTWYKPGQTWGSVFGGLAGAYEECRAELVAVYLSCEFSTLKIFGFGDGNTDIDGEAGDVLYSSYLSMARAGLVSVEFWDPKSQKWGQPHCQARFAILKAFLEAEDGFCKLEYKNEDLSDLTIKLDRSKILTSGRKAVGDMLQKIHVYKSTADVEEGSKYFSHMSNVGLDYWGSTVRNVVLKNKQPRKVFVQANTYLDETTGKVELKQYAPTLEGIIESWADREA</sequence>
<evidence type="ECO:0000256" key="7">
    <source>
        <dbReference type="ARBA" id="ARBA00022490"/>
    </source>
</evidence>
<feature type="binding site" evidence="17">
    <location>
        <position position="506"/>
    </location>
    <ligand>
        <name>Zn(2+)</name>
        <dbReference type="ChEBI" id="CHEBI:29105"/>
        <note>catalytic</note>
    </ligand>
</feature>
<dbReference type="GO" id="GO:0006508">
    <property type="term" value="P:proteolysis"/>
    <property type="evidence" value="ECO:0007669"/>
    <property type="project" value="UniProtKB-KW"/>
</dbReference>
<name>A0AA39X6X6_9PEZI</name>
<evidence type="ECO:0000256" key="2">
    <source>
        <dbReference type="ARBA" id="ARBA00004496"/>
    </source>
</evidence>
<accession>A0AA39X6X6</accession>
<organism evidence="18 19">
    <name type="scientific">Bombardia bombarda</name>
    <dbReference type="NCBI Taxonomy" id="252184"/>
    <lineage>
        <taxon>Eukaryota</taxon>
        <taxon>Fungi</taxon>
        <taxon>Dikarya</taxon>
        <taxon>Ascomycota</taxon>
        <taxon>Pezizomycotina</taxon>
        <taxon>Sordariomycetes</taxon>
        <taxon>Sordariomycetidae</taxon>
        <taxon>Sordariales</taxon>
        <taxon>Lasiosphaeriaceae</taxon>
        <taxon>Bombardia</taxon>
    </lineage>
</organism>
<comment type="catalytic activity">
    <reaction evidence="1 15">
        <text>Release of an N-terminal dipeptide from a peptide comprising four or more residues, with broad specificity. Also acts on dipeptidyl 2-naphthylamides.</text>
        <dbReference type="EC" id="3.4.14.4"/>
    </reaction>
</comment>
<dbReference type="PIRSF" id="PIRSF007828">
    <property type="entry name" value="Dipeptidyl-peptidase_III"/>
    <property type="match status" value="1"/>
</dbReference>
<dbReference type="GO" id="GO:0008239">
    <property type="term" value="F:dipeptidyl-peptidase activity"/>
    <property type="evidence" value="ECO:0007669"/>
    <property type="project" value="UniProtKB-UniRule"/>
</dbReference>
<keyword evidence="9 15" id="KW-0479">Metal-binding</keyword>
<dbReference type="GO" id="GO:0005737">
    <property type="term" value="C:cytoplasm"/>
    <property type="evidence" value="ECO:0007669"/>
    <property type="project" value="UniProtKB-SubCell"/>
</dbReference>
<dbReference type="InterPro" id="IPR039461">
    <property type="entry name" value="Peptidase_M49"/>
</dbReference>
<feature type="active site" evidence="16">
    <location>
        <position position="507"/>
    </location>
</feature>
<keyword evidence="12 15" id="KW-0482">Metalloprotease</keyword>
<dbReference type="Gene3D" id="3.30.540.30">
    <property type="match status" value="3"/>
</dbReference>
<protein>
    <recommendedName>
        <fullName evidence="5 15">Dipeptidyl peptidase 3</fullName>
        <ecNumber evidence="4 15">3.4.14.4</ecNumber>
    </recommendedName>
    <alternativeName>
        <fullName evidence="13 15">Dipeptidyl aminopeptidase III</fullName>
    </alternativeName>
    <alternativeName>
        <fullName evidence="14 15">Dipeptidyl peptidase III</fullName>
    </alternativeName>
</protein>
<evidence type="ECO:0000256" key="13">
    <source>
        <dbReference type="ARBA" id="ARBA00031288"/>
    </source>
</evidence>
<keyword evidence="10 15" id="KW-0378">Hydrolase</keyword>
<dbReference type="FunFam" id="3.30.540.30:FF:000001">
    <property type="entry name" value="Dipeptidyl peptidase 3"/>
    <property type="match status" value="1"/>
</dbReference>
<dbReference type="Pfam" id="PF03571">
    <property type="entry name" value="Peptidase_M49"/>
    <property type="match status" value="1"/>
</dbReference>
<comment type="subcellular location">
    <subcellularLocation>
        <location evidence="2">Cytoplasm</location>
    </subcellularLocation>
</comment>
<keyword evidence="8 15" id="KW-0645">Protease</keyword>
<evidence type="ECO:0000256" key="11">
    <source>
        <dbReference type="ARBA" id="ARBA00022833"/>
    </source>
</evidence>
<dbReference type="GO" id="GO:0004177">
    <property type="term" value="F:aminopeptidase activity"/>
    <property type="evidence" value="ECO:0007669"/>
    <property type="project" value="UniProtKB-KW"/>
</dbReference>
<keyword evidence="6 15" id="KW-0031">Aminopeptidase</keyword>